<feature type="domain" description="GGDEF" evidence="2">
    <location>
        <begin position="172"/>
        <end position="306"/>
    </location>
</feature>
<dbReference type="PANTHER" id="PTHR46663">
    <property type="entry name" value="DIGUANYLATE CYCLASE DGCT-RELATED"/>
    <property type="match status" value="1"/>
</dbReference>
<keyword evidence="1" id="KW-1133">Transmembrane helix</keyword>
<feature type="transmembrane region" description="Helical" evidence="1">
    <location>
        <begin position="20"/>
        <end position="38"/>
    </location>
</feature>
<name>A0A934MKJ0_9HYPH</name>
<dbReference type="PANTHER" id="PTHR46663:SF2">
    <property type="entry name" value="GGDEF DOMAIN-CONTAINING PROTEIN"/>
    <property type="match status" value="1"/>
</dbReference>
<proteinExistence type="predicted"/>
<keyword evidence="1" id="KW-0812">Transmembrane</keyword>
<dbReference type="InterPro" id="IPR043128">
    <property type="entry name" value="Rev_trsase/Diguanyl_cyclase"/>
</dbReference>
<dbReference type="SMART" id="SM00267">
    <property type="entry name" value="GGDEF"/>
    <property type="match status" value="1"/>
</dbReference>
<dbReference type="InterPro" id="IPR000014">
    <property type="entry name" value="PAS"/>
</dbReference>
<evidence type="ECO:0000313" key="4">
    <source>
        <dbReference type="Proteomes" id="UP000609531"/>
    </source>
</evidence>
<accession>A0A934MKJ0</accession>
<dbReference type="NCBIfam" id="TIGR00254">
    <property type="entry name" value="GGDEF"/>
    <property type="match status" value="1"/>
</dbReference>
<keyword evidence="1" id="KW-0472">Membrane</keyword>
<dbReference type="PROSITE" id="PS50887">
    <property type="entry name" value="GGDEF"/>
    <property type="match status" value="1"/>
</dbReference>
<dbReference type="SUPFAM" id="SSF55073">
    <property type="entry name" value="Nucleotide cyclase"/>
    <property type="match status" value="1"/>
</dbReference>
<sequence>MAEEPLHESSSAPSATLQGIFAALPVAVSWALMPGAIIQFTNQAFEKLFGYPHGFFATGEHFIETVYVHEAERALVLRHWEDFALTKGKGVTEIPDLEFEIRRADGQMRVVRHRGVILHDMKVGIAIFEDITEQKRLHILLNEQAYRDPLTGLANRRRLDERWQEELARRNRDIVFLMVDLDRFKQINDTYGHAAGDVVLNTIGGRLKDEVRGSDLVCRLGGDEFGILLPAPETLGDVDALCDRLIASLHLPITIEDGTSVQVGASIGACLYPAAAADFRELLLRADEALYQIKSRGRGRWKWYEP</sequence>
<dbReference type="CDD" id="cd01949">
    <property type="entry name" value="GGDEF"/>
    <property type="match status" value="1"/>
</dbReference>
<dbReference type="Gene3D" id="3.30.450.20">
    <property type="entry name" value="PAS domain"/>
    <property type="match status" value="1"/>
</dbReference>
<dbReference type="FunFam" id="3.30.70.270:FF:000001">
    <property type="entry name" value="Diguanylate cyclase domain protein"/>
    <property type="match status" value="1"/>
</dbReference>
<dbReference type="Proteomes" id="UP000609531">
    <property type="component" value="Unassembled WGS sequence"/>
</dbReference>
<dbReference type="Pfam" id="PF00990">
    <property type="entry name" value="GGDEF"/>
    <property type="match status" value="1"/>
</dbReference>
<dbReference type="InterPro" id="IPR052163">
    <property type="entry name" value="DGC-Regulatory_Protein"/>
</dbReference>
<dbReference type="InterPro" id="IPR000160">
    <property type="entry name" value="GGDEF_dom"/>
</dbReference>
<dbReference type="EMBL" id="JAEKJA010000005">
    <property type="protein sequence ID" value="MBJ3775514.1"/>
    <property type="molecule type" value="Genomic_DNA"/>
</dbReference>
<dbReference type="Pfam" id="PF08447">
    <property type="entry name" value="PAS_3"/>
    <property type="match status" value="1"/>
</dbReference>
<dbReference type="Gene3D" id="3.30.70.270">
    <property type="match status" value="1"/>
</dbReference>
<comment type="caution">
    <text evidence="3">The sequence shown here is derived from an EMBL/GenBank/DDBJ whole genome shotgun (WGS) entry which is preliminary data.</text>
</comment>
<dbReference type="InterPro" id="IPR013655">
    <property type="entry name" value="PAS_fold_3"/>
</dbReference>
<dbReference type="CDD" id="cd00130">
    <property type="entry name" value="PAS"/>
    <property type="match status" value="1"/>
</dbReference>
<evidence type="ECO:0000256" key="1">
    <source>
        <dbReference type="SAM" id="Phobius"/>
    </source>
</evidence>
<dbReference type="AlphaFoldDB" id="A0A934MKJ0"/>
<dbReference type="NCBIfam" id="TIGR00229">
    <property type="entry name" value="sensory_box"/>
    <property type="match status" value="1"/>
</dbReference>
<dbReference type="GO" id="GO:0003824">
    <property type="term" value="F:catalytic activity"/>
    <property type="evidence" value="ECO:0007669"/>
    <property type="project" value="UniProtKB-ARBA"/>
</dbReference>
<dbReference type="SUPFAM" id="SSF55785">
    <property type="entry name" value="PYP-like sensor domain (PAS domain)"/>
    <property type="match status" value="1"/>
</dbReference>
<evidence type="ECO:0000259" key="2">
    <source>
        <dbReference type="PROSITE" id="PS50887"/>
    </source>
</evidence>
<dbReference type="InterPro" id="IPR029787">
    <property type="entry name" value="Nucleotide_cyclase"/>
</dbReference>
<reference evidence="3" key="1">
    <citation type="submission" date="2020-12" db="EMBL/GenBank/DDBJ databases">
        <title>Bacterial taxonomy.</title>
        <authorList>
            <person name="Pan X."/>
        </authorList>
    </citation>
    <scope>NUCLEOTIDE SEQUENCE</scope>
    <source>
        <strain evidence="3">B2012</strain>
    </source>
</reference>
<keyword evidence="4" id="KW-1185">Reference proteome</keyword>
<evidence type="ECO:0000313" key="3">
    <source>
        <dbReference type="EMBL" id="MBJ3775514.1"/>
    </source>
</evidence>
<gene>
    <name evidence="3" type="ORF">JCR33_07455</name>
</gene>
<protein>
    <submittedName>
        <fullName evidence="3">Sensor domain-containing diguanylate cyclase</fullName>
    </submittedName>
</protein>
<dbReference type="InterPro" id="IPR035965">
    <property type="entry name" value="PAS-like_dom_sf"/>
</dbReference>
<organism evidence="3 4">
    <name type="scientific">Acuticoccus mangrovi</name>
    <dbReference type="NCBI Taxonomy" id="2796142"/>
    <lineage>
        <taxon>Bacteria</taxon>
        <taxon>Pseudomonadati</taxon>
        <taxon>Pseudomonadota</taxon>
        <taxon>Alphaproteobacteria</taxon>
        <taxon>Hyphomicrobiales</taxon>
        <taxon>Amorphaceae</taxon>
        <taxon>Acuticoccus</taxon>
    </lineage>
</organism>
<dbReference type="RefSeq" id="WP_198881404.1">
    <property type="nucleotide sequence ID" value="NZ_JAEKJA010000005.1"/>
</dbReference>